<proteinExistence type="predicted"/>
<dbReference type="PANTHER" id="PTHR28280:SF1">
    <property type="entry name" value="SHUTTLING PRE-60S FACTOR ECM1"/>
    <property type="match status" value="1"/>
</dbReference>
<keyword evidence="9" id="KW-1185">Reference proteome</keyword>
<dbReference type="FunCoup" id="A0A1E5RZT1">
    <property type="interactions" value="169"/>
</dbReference>
<feature type="region of interest" description="Disordered" evidence="7">
    <location>
        <begin position="137"/>
        <end position="198"/>
    </location>
</feature>
<evidence type="ECO:0000256" key="1">
    <source>
        <dbReference type="ARBA" id="ARBA00004123"/>
    </source>
</evidence>
<name>A0A1E5RZT1_9ASCO</name>
<evidence type="ECO:0000256" key="5">
    <source>
        <dbReference type="ARBA" id="ARBA00022517"/>
    </source>
</evidence>
<protein>
    <submittedName>
        <fullName evidence="8">Shuttling pre-60S factor ECM1</fullName>
    </submittedName>
</protein>
<feature type="compositionally biased region" description="Acidic residues" evidence="7">
    <location>
        <begin position="157"/>
        <end position="166"/>
    </location>
</feature>
<dbReference type="GO" id="GO:0000055">
    <property type="term" value="P:ribosomal large subunit export from nucleus"/>
    <property type="evidence" value="ECO:0007669"/>
    <property type="project" value="TreeGrafter"/>
</dbReference>
<dbReference type="GO" id="GO:0005737">
    <property type="term" value="C:cytoplasm"/>
    <property type="evidence" value="ECO:0007669"/>
    <property type="project" value="UniProtKB-SubCell"/>
</dbReference>
<sequence>MAKKISKHSRAARKAEAEVHELKELADLPRAAKTDITGSLIRTASKNEDLLNRKMERKQRGKNRVGKNSSRNELGLKDRLKNADIGLLEQEKLQKSLNFTNVLDGKISKSISRAKYVQGARKAGWDATNSRIREELQLVQGPSSSAKAAPQNKETSEEVDQVEQEMEPVVTFGDLEEQEKQKKLQTNSFGSLENDVEA</sequence>
<evidence type="ECO:0000313" key="9">
    <source>
        <dbReference type="Proteomes" id="UP000095728"/>
    </source>
</evidence>
<dbReference type="PANTHER" id="PTHR28280">
    <property type="entry name" value="SHUTTLING PRE-60S FACTOR ECM1"/>
    <property type="match status" value="1"/>
</dbReference>
<dbReference type="InterPro" id="IPR022784">
    <property type="entry name" value="Ribosome_bgen_Alb1"/>
</dbReference>
<keyword evidence="4" id="KW-0963">Cytoplasm</keyword>
<comment type="caution">
    <text evidence="8">The sequence shown here is derived from an EMBL/GenBank/DDBJ whole genome shotgun (WGS) entry which is preliminary data.</text>
</comment>
<organism evidence="8 9">
    <name type="scientific">Hanseniaspora osmophila</name>
    <dbReference type="NCBI Taxonomy" id="56408"/>
    <lineage>
        <taxon>Eukaryota</taxon>
        <taxon>Fungi</taxon>
        <taxon>Dikarya</taxon>
        <taxon>Ascomycota</taxon>
        <taxon>Saccharomycotina</taxon>
        <taxon>Saccharomycetes</taxon>
        <taxon>Saccharomycodales</taxon>
        <taxon>Saccharomycodaceae</taxon>
        <taxon>Hanseniaspora</taxon>
    </lineage>
</organism>
<dbReference type="GO" id="GO:0005730">
    <property type="term" value="C:nucleolus"/>
    <property type="evidence" value="ECO:0007669"/>
    <property type="project" value="TreeGrafter"/>
</dbReference>
<dbReference type="Pfam" id="PF09135">
    <property type="entry name" value="Alb1"/>
    <property type="match status" value="1"/>
</dbReference>
<dbReference type="InParanoid" id="A0A1E5RZT1"/>
<dbReference type="AlphaFoldDB" id="A0A1E5RZT1"/>
<accession>A0A1E5RZT1</accession>
<feature type="compositionally biased region" description="Basic residues" evidence="7">
    <location>
        <begin position="55"/>
        <end position="65"/>
    </location>
</feature>
<comment type="subcellular location">
    <subcellularLocation>
        <location evidence="2">Cytoplasm</location>
    </subcellularLocation>
    <subcellularLocation>
        <location evidence="1">Nucleus</location>
    </subcellularLocation>
</comment>
<dbReference type="OrthoDB" id="4068492at2759"/>
<keyword evidence="5" id="KW-0690">Ribosome biogenesis</keyword>
<evidence type="ECO:0000256" key="4">
    <source>
        <dbReference type="ARBA" id="ARBA00022490"/>
    </source>
</evidence>
<feature type="region of interest" description="Disordered" evidence="7">
    <location>
        <begin position="47"/>
        <end position="76"/>
    </location>
</feature>
<evidence type="ECO:0000256" key="3">
    <source>
        <dbReference type="ARBA" id="ARBA00022448"/>
    </source>
</evidence>
<dbReference type="Proteomes" id="UP000095728">
    <property type="component" value="Unassembled WGS sequence"/>
</dbReference>
<dbReference type="GO" id="GO:0030687">
    <property type="term" value="C:preribosome, large subunit precursor"/>
    <property type="evidence" value="ECO:0007669"/>
    <property type="project" value="TreeGrafter"/>
</dbReference>
<evidence type="ECO:0000256" key="7">
    <source>
        <dbReference type="SAM" id="MobiDB-lite"/>
    </source>
</evidence>
<evidence type="ECO:0000313" key="8">
    <source>
        <dbReference type="EMBL" id="OEJ92309.1"/>
    </source>
</evidence>
<dbReference type="EMBL" id="LPNM01000001">
    <property type="protein sequence ID" value="OEJ92309.1"/>
    <property type="molecule type" value="Genomic_DNA"/>
</dbReference>
<dbReference type="STRING" id="56408.A0A1E5RZT1"/>
<dbReference type="InterPro" id="IPR053278">
    <property type="entry name" value="Pre-60S_factor_ECM1"/>
</dbReference>
<evidence type="ECO:0000256" key="6">
    <source>
        <dbReference type="ARBA" id="ARBA00023242"/>
    </source>
</evidence>
<reference evidence="9" key="1">
    <citation type="journal article" date="2016" name="Genome Announc.">
        <title>Genome sequences of three species of Hanseniaspora isolated from spontaneous wine fermentations.</title>
        <authorList>
            <person name="Sternes P.R."/>
            <person name="Lee D."/>
            <person name="Kutyna D.R."/>
            <person name="Borneman A.R."/>
        </authorList>
    </citation>
    <scope>NUCLEOTIDE SEQUENCE [LARGE SCALE GENOMIC DNA]</scope>
    <source>
        <strain evidence="9">AWRI3579</strain>
    </source>
</reference>
<keyword evidence="6" id="KW-0539">Nucleus</keyword>
<keyword evidence="3" id="KW-0813">Transport</keyword>
<gene>
    <name evidence="8" type="ORF">AWRI3579_g241</name>
</gene>
<evidence type="ECO:0000256" key="2">
    <source>
        <dbReference type="ARBA" id="ARBA00004496"/>
    </source>
</evidence>